<dbReference type="AlphaFoldDB" id="A0A0U3F9P3"/>
<accession>A0A0U3F9P3</accession>
<sequence>MYLRELSIHTLAKVKHYPLLELPPRLARRYACKELDEVLEVIEAYAMEYGKYWFDALRDDLEKIVEREESIAEEKADVLFEAIRINARGLKGDLKGVAEVVTLSSLALLPEVKVLDWKDAVTISLELHVRRKYKEVLNKCIKNTYLFPFF</sequence>
<name>A0A0U3F9P3_9CREN</name>
<dbReference type="STRING" id="940295.EYM_07005"/>
<reference evidence="1 2" key="1">
    <citation type="submission" date="2013-11" db="EMBL/GenBank/DDBJ databases">
        <title>Comparative genomics of Ignicoccus.</title>
        <authorList>
            <person name="Podar M."/>
        </authorList>
    </citation>
    <scope>NUCLEOTIDE SEQUENCE [LARGE SCALE GENOMIC DNA]</scope>
    <source>
        <strain evidence="1 2">DSM 13165</strain>
    </source>
</reference>
<proteinExistence type="predicted"/>
<evidence type="ECO:0000313" key="1">
    <source>
        <dbReference type="EMBL" id="ALU12744.1"/>
    </source>
</evidence>
<dbReference type="Proteomes" id="UP000060778">
    <property type="component" value="Chromosome"/>
</dbReference>
<keyword evidence="2" id="KW-1185">Reference proteome</keyword>
<dbReference type="KEGG" id="iis:EYM_07005"/>
<protein>
    <submittedName>
        <fullName evidence="1">Uncharacterized protein</fullName>
    </submittedName>
</protein>
<dbReference type="EMBL" id="CP006867">
    <property type="protein sequence ID" value="ALU12744.1"/>
    <property type="molecule type" value="Genomic_DNA"/>
</dbReference>
<organism evidence="1 2">
    <name type="scientific">Ignicoccus islandicus DSM 13165</name>
    <dbReference type="NCBI Taxonomy" id="940295"/>
    <lineage>
        <taxon>Archaea</taxon>
        <taxon>Thermoproteota</taxon>
        <taxon>Thermoprotei</taxon>
        <taxon>Desulfurococcales</taxon>
        <taxon>Desulfurococcaceae</taxon>
        <taxon>Ignicoccus</taxon>
    </lineage>
</organism>
<gene>
    <name evidence="1" type="ORF">EYM_07005</name>
</gene>
<evidence type="ECO:0000313" key="2">
    <source>
        <dbReference type="Proteomes" id="UP000060778"/>
    </source>
</evidence>